<dbReference type="PROSITE" id="PS50287">
    <property type="entry name" value="SRCR_2"/>
    <property type="match status" value="1"/>
</dbReference>
<protein>
    <recommendedName>
        <fullName evidence="3">SRCR domain-containing protein</fullName>
    </recommendedName>
</protein>
<evidence type="ECO:0000313" key="5">
    <source>
        <dbReference type="Proteomes" id="UP000002729"/>
    </source>
</evidence>
<reference evidence="4 5" key="1">
    <citation type="journal article" date="2011" name="Proc. Natl. Acad. Sci. U.S.A.">
        <title>Niche of harmful alga Aureococcus anophagefferens revealed through ecogenomics.</title>
        <authorList>
            <person name="Gobler C.J."/>
            <person name="Berry D.L."/>
            <person name="Dyhrman S.T."/>
            <person name="Wilhelm S.W."/>
            <person name="Salamov A."/>
            <person name="Lobanov A.V."/>
            <person name="Zhang Y."/>
            <person name="Collier J.L."/>
            <person name="Wurch L.L."/>
            <person name="Kustka A.B."/>
            <person name="Dill B.D."/>
            <person name="Shah M."/>
            <person name="VerBerkmoes N.C."/>
            <person name="Kuo A."/>
            <person name="Terry A."/>
            <person name="Pangilinan J."/>
            <person name="Lindquist E.A."/>
            <person name="Lucas S."/>
            <person name="Paulsen I.T."/>
            <person name="Hattenrath-Lehmann T.K."/>
            <person name="Talmage S.C."/>
            <person name="Walker E.A."/>
            <person name="Koch F."/>
            <person name="Burson A.M."/>
            <person name="Marcoval M.A."/>
            <person name="Tang Y.Z."/>
            <person name="Lecleir G.R."/>
            <person name="Coyne K.J."/>
            <person name="Berg G.M."/>
            <person name="Bertrand E.M."/>
            <person name="Saito M.A."/>
            <person name="Gladyshev V.N."/>
            <person name="Grigoriev I.V."/>
        </authorList>
    </citation>
    <scope>NUCLEOTIDE SEQUENCE [LARGE SCALE GENOMIC DNA]</scope>
    <source>
        <strain evidence="5">CCMP 1984</strain>
    </source>
</reference>
<feature type="domain" description="SRCR" evidence="3">
    <location>
        <begin position="60"/>
        <end position="159"/>
    </location>
</feature>
<dbReference type="RefSeq" id="XP_009040012.1">
    <property type="nucleotide sequence ID" value="XM_009041764.1"/>
</dbReference>
<dbReference type="SMART" id="SM00202">
    <property type="entry name" value="SR"/>
    <property type="match status" value="1"/>
</dbReference>
<evidence type="ECO:0000256" key="1">
    <source>
        <dbReference type="ARBA" id="ARBA00023157"/>
    </source>
</evidence>
<evidence type="ECO:0000259" key="3">
    <source>
        <dbReference type="PROSITE" id="PS50287"/>
    </source>
</evidence>
<dbReference type="AlphaFoldDB" id="F0YHS8"/>
<evidence type="ECO:0000256" key="2">
    <source>
        <dbReference type="SAM" id="MobiDB-lite"/>
    </source>
</evidence>
<proteinExistence type="predicted"/>
<keyword evidence="5" id="KW-1185">Reference proteome</keyword>
<gene>
    <name evidence="4" type="ORF">AURANDRAFT_72261</name>
</gene>
<dbReference type="InterPro" id="IPR036772">
    <property type="entry name" value="SRCR-like_dom_sf"/>
</dbReference>
<dbReference type="InterPro" id="IPR001190">
    <property type="entry name" value="SRCR"/>
</dbReference>
<evidence type="ECO:0000313" key="4">
    <source>
        <dbReference type="EMBL" id="EGB05367.1"/>
    </source>
</evidence>
<dbReference type="Gene3D" id="2.60.120.620">
    <property type="entry name" value="q2cbj1_9rhob like domain"/>
    <property type="match status" value="1"/>
</dbReference>
<dbReference type="EMBL" id="GL833142">
    <property type="protein sequence ID" value="EGB05367.1"/>
    <property type="molecule type" value="Genomic_DNA"/>
</dbReference>
<dbReference type="SUPFAM" id="SSF56487">
    <property type="entry name" value="SRCR-like"/>
    <property type="match status" value="1"/>
</dbReference>
<keyword evidence="1" id="KW-1015">Disulfide bond</keyword>
<accession>F0YHS8</accession>
<dbReference type="SUPFAM" id="SSF51197">
    <property type="entry name" value="Clavaminate synthase-like"/>
    <property type="match status" value="1"/>
</dbReference>
<dbReference type="Gene3D" id="3.10.250.10">
    <property type="entry name" value="SRCR-like domain"/>
    <property type="match status" value="1"/>
</dbReference>
<dbReference type="Pfam" id="PF00530">
    <property type="entry name" value="SRCR"/>
    <property type="match status" value="1"/>
</dbReference>
<organism evidence="5">
    <name type="scientific">Aureococcus anophagefferens</name>
    <name type="common">Harmful bloom alga</name>
    <dbReference type="NCBI Taxonomy" id="44056"/>
    <lineage>
        <taxon>Eukaryota</taxon>
        <taxon>Sar</taxon>
        <taxon>Stramenopiles</taxon>
        <taxon>Ochrophyta</taxon>
        <taxon>Pelagophyceae</taxon>
        <taxon>Pelagomonadales</taxon>
        <taxon>Pelagomonadaceae</taxon>
        <taxon>Aureococcus</taxon>
    </lineage>
</organism>
<feature type="region of interest" description="Disordered" evidence="2">
    <location>
        <begin position="1"/>
        <end position="25"/>
    </location>
</feature>
<dbReference type="GO" id="GO:0016020">
    <property type="term" value="C:membrane"/>
    <property type="evidence" value="ECO:0007669"/>
    <property type="project" value="InterPro"/>
</dbReference>
<dbReference type="OrthoDB" id="10066015at2759"/>
<dbReference type="GeneID" id="20228623"/>
<name>F0YHS8_AURAN</name>
<dbReference type="KEGG" id="aaf:AURANDRAFT_72261"/>
<dbReference type="InParanoid" id="F0YHS8"/>
<sequence>MTPAAPTDYPTSPPAESPGLGVAEGDPPTRVPALLMTRRWWLALALLCLPQTAGDEVVALQLAGCNSDCGRVEVKFAPGGAWRGVAASNWTLREATVVCAALGFPSAASASAAFGGGRGAGPVAFAEPCGGGGAVGGLCARPCATAEECAAPAAGVSCRAGRAADPAALAAARKLVASWPAPPRADVCGEADAGPAAANPFDAANLGAYVFGDALAGAWAASRARVAGRLGGALGRLVAAGDVRADALGVSLDRADAAGAALARAAYLADDPNGQFHWELDGPLPPPADPLGAALARDGVAVVDDWGFGDVALDALARDAEESLRGPPSAFLSVTSGGAVATARMRLPAVEDFLARNATLRAAVESYLGADAALDGYKVTRLTTRGEDEGAYIAGLWHHDRVGRRLKLFVYLHDVDCDDGHPTLVARGTHRLRYYRTDSFAASRFEDAYVRGAYDVVAACGRRGGGFLFDTHAVHKGTPEGARDRTTVIAEFHSAAKCPALEALGLGLPCPSGDQLVFEMAGNDEAVACVFAYEGTFFRLMSYQYSEDLATVNMNMQIEFNVKDSEFTREATVRDVACMVGLGFLTSSMVGVLPVFSTKIVDMAPDGATPAAYASLTYFESYLPADKQRKFRKLMTYAFAKQLIMHRPTRLKSNRKRVHDLMDNAQSVIQAAVFTKLKARVNDPQFKEALLAKNWQECLKCFGEDYVNKKPPVQQIGTNFDNSSN</sequence>
<dbReference type="Proteomes" id="UP000002729">
    <property type="component" value="Unassembled WGS sequence"/>
</dbReference>